<evidence type="ECO:0000256" key="4">
    <source>
        <dbReference type="ARBA" id="ARBA00011233"/>
    </source>
</evidence>
<feature type="binding site" evidence="13">
    <location>
        <position position="117"/>
    </location>
    <ligand>
        <name>substrate</name>
    </ligand>
</feature>
<dbReference type="Pfam" id="PF03737">
    <property type="entry name" value="RraA-like"/>
    <property type="match status" value="1"/>
</dbReference>
<comment type="caution">
    <text evidence="14">The sequence shown here is derived from an EMBL/GenBank/DDBJ whole genome shotgun (WGS) entry which is preliminary data.</text>
</comment>
<evidence type="ECO:0000256" key="7">
    <source>
        <dbReference type="ARBA" id="ARBA00016549"/>
    </source>
</evidence>
<dbReference type="GO" id="GO:0008948">
    <property type="term" value="F:oxaloacetate decarboxylase activity"/>
    <property type="evidence" value="ECO:0007669"/>
    <property type="project" value="UniProtKB-EC"/>
</dbReference>
<comment type="cofactor">
    <cofactor evidence="13">
        <name>Mg(2+)</name>
        <dbReference type="ChEBI" id="CHEBI:18420"/>
    </cofactor>
</comment>
<feature type="binding site" evidence="13">
    <location>
        <begin position="95"/>
        <end position="98"/>
    </location>
    <ligand>
        <name>substrate</name>
    </ligand>
</feature>
<evidence type="ECO:0000256" key="3">
    <source>
        <dbReference type="ARBA" id="ARBA00008621"/>
    </source>
</evidence>
<accession>A0A0J9C7E0</accession>
<keyword evidence="13" id="KW-0460">Magnesium</keyword>
<dbReference type="EMBL" id="ADLK01000019">
    <property type="protein sequence ID" value="KMW20321.1"/>
    <property type="molecule type" value="Genomic_DNA"/>
</dbReference>
<dbReference type="PANTHER" id="PTHR33254:SF4">
    <property type="entry name" value="4-HYDROXY-4-METHYL-2-OXOGLUTARATE ALDOLASE 3-RELATED"/>
    <property type="match status" value="1"/>
</dbReference>
<evidence type="ECO:0000256" key="6">
    <source>
        <dbReference type="ARBA" id="ARBA00012947"/>
    </source>
</evidence>
<keyword evidence="13" id="KW-0479">Metal-binding</keyword>
<dbReference type="Proteomes" id="UP000037392">
    <property type="component" value="Unassembled WGS sequence"/>
</dbReference>
<dbReference type="EC" id="4.1.3.17" evidence="5"/>
<dbReference type="SUPFAM" id="SSF89562">
    <property type="entry name" value="RraA-like"/>
    <property type="match status" value="1"/>
</dbReference>
<comment type="catalytic activity">
    <reaction evidence="1">
        <text>4-hydroxy-4-methyl-2-oxoglutarate = 2 pyruvate</text>
        <dbReference type="Rhea" id="RHEA:22748"/>
        <dbReference type="ChEBI" id="CHEBI:15361"/>
        <dbReference type="ChEBI" id="CHEBI:58276"/>
        <dbReference type="EC" id="4.1.3.17"/>
    </reaction>
</comment>
<comment type="similarity">
    <text evidence="3">Belongs to the class II aldolase/RraA-like family.</text>
</comment>
<comment type="catalytic activity">
    <reaction evidence="12">
        <text>oxaloacetate + H(+) = pyruvate + CO2</text>
        <dbReference type="Rhea" id="RHEA:15641"/>
        <dbReference type="ChEBI" id="CHEBI:15361"/>
        <dbReference type="ChEBI" id="CHEBI:15378"/>
        <dbReference type="ChEBI" id="CHEBI:16452"/>
        <dbReference type="ChEBI" id="CHEBI:16526"/>
        <dbReference type="EC" id="4.1.1.112"/>
    </reaction>
</comment>
<evidence type="ECO:0000256" key="9">
    <source>
        <dbReference type="ARBA" id="ARBA00029596"/>
    </source>
</evidence>
<dbReference type="CDD" id="cd16841">
    <property type="entry name" value="RraA_family"/>
    <property type="match status" value="1"/>
</dbReference>
<evidence type="ECO:0000256" key="11">
    <source>
        <dbReference type="ARBA" id="ARBA00032305"/>
    </source>
</evidence>
<proteinExistence type="inferred from homology"/>
<protein>
    <recommendedName>
        <fullName evidence="7">Putative 4-hydroxy-4-methyl-2-oxoglutarate aldolase</fullName>
        <ecNumber evidence="6">4.1.1.112</ecNumber>
        <ecNumber evidence="5">4.1.3.17</ecNumber>
    </recommendedName>
    <alternativeName>
        <fullName evidence="11">Oxaloacetate decarboxylase</fullName>
    </alternativeName>
    <alternativeName>
        <fullName evidence="9">Regulator of ribonuclease activity homolog</fullName>
    </alternativeName>
    <alternativeName>
        <fullName evidence="10">RraA-like protein</fullName>
    </alternativeName>
</protein>
<evidence type="ECO:0000256" key="1">
    <source>
        <dbReference type="ARBA" id="ARBA00001342"/>
    </source>
</evidence>
<evidence type="ECO:0000256" key="2">
    <source>
        <dbReference type="ARBA" id="ARBA00001968"/>
    </source>
</evidence>
<evidence type="ECO:0000313" key="15">
    <source>
        <dbReference type="Proteomes" id="UP000037392"/>
    </source>
</evidence>
<dbReference type="Gene3D" id="3.50.30.40">
    <property type="entry name" value="Ribonuclease E inhibitor RraA/RraA-like"/>
    <property type="match status" value="1"/>
</dbReference>
<reference evidence="14 15" key="1">
    <citation type="submission" date="2011-04" db="EMBL/GenBank/DDBJ databases">
        <title>The Genome Sequence of Clostridium citroniae WAL-19142.</title>
        <authorList>
            <consortium name="The Broad Institute Genome Sequencing Platform"/>
            <person name="Earl A."/>
            <person name="Ward D."/>
            <person name="Feldgarden M."/>
            <person name="Gevers D."/>
            <person name="Warren Y.A."/>
            <person name="Tyrrell K.L."/>
            <person name="Citron D.M."/>
            <person name="Goldstein E.J."/>
            <person name="Daigneault M."/>
            <person name="Allen-Vercoe E."/>
            <person name="Young S.K."/>
            <person name="Zeng Q."/>
            <person name="Gargeya S."/>
            <person name="Fitzgerald M."/>
            <person name="Haas B."/>
            <person name="Abouelleil A."/>
            <person name="Alvarado L."/>
            <person name="Arachchi H.M."/>
            <person name="Berlin A."/>
            <person name="Brown A."/>
            <person name="Chapman S.B."/>
            <person name="Chen Z."/>
            <person name="Dunbar C."/>
            <person name="Freedman E."/>
            <person name="Gearin G."/>
            <person name="Gellesch M."/>
            <person name="Goldberg J."/>
            <person name="Griggs A."/>
            <person name="Gujja S."/>
            <person name="Heilman E.R."/>
            <person name="Heiman D."/>
            <person name="Howarth C."/>
            <person name="Larson L."/>
            <person name="Lui A."/>
            <person name="MacDonald P.J."/>
            <person name="Mehta T."/>
            <person name="Montmayeur A."/>
            <person name="Murphy C."/>
            <person name="Neiman D."/>
            <person name="Pearson M."/>
            <person name="Priest M."/>
            <person name="Roberts A."/>
            <person name="Saif S."/>
            <person name="Shea T."/>
            <person name="Shenoy N."/>
            <person name="Sisk P."/>
            <person name="Stolte C."/>
            <person name="Sykes S."/>
            <person name="White J."/>
            <person name="Yandava C."/>
            <person name="Wortman J."/>
            <person name="Nusbaum C."/>
            <person name="Birren B."/>
        </authorList>
    </citation>
    <scope>NUCLEOTIDE SEQUENCE [LARGE SCALE GENOMIC DNA]</scope>
    <source>
        <strain evidence="14 15">WAL-19142</strain>
    </source>
</reference>
<sequence>MSRFNELYGERFRKLSSTNVSDALDALGIHGSTCGIRPMAERWTKIVGPAVTMRMTAAGETKQKTHLGMNAISAAEKGDVIVIDNGGRMDTSCWGGILANAAKVKGISGTVIDGCCRDLNDCMDADYIVYARGTVVCTARGRVMEESTNQMIQFGGVQVRPGDIVMGDNSGVVIIPQEHMEAVLLKAEELWQKEEDMVAEIRSGADILEVDAKYNYNRMLQK</sequence>
<evidence type="ECO:0000256" key="13">
    <source>
        <dbReference type="PIRSR" id="PIRSR605493-1"/>
    </source>
</evidence>
<dbReference type="AlphaFoldDB" id="A0A0J9C7E0"/>
<dbReference type="GO" id="GO:0047443">
    <property type="term" value="F:4-hydroxy-4-methyl-2-oxoglutarate aldolase activity"/>
    <property type="evidence" value="ECO:0007669"/>
    <property type="project" value="UniProtKB-EC"/>
</dbReference>
<evidence type="ECO:0000313" key="14">
    <source>
        <dbReference type="EMBL" id="KMW20321.1"/>
    </source>
</evidence>
<dbReference type="GeneID" id="93161721"/>
<dbReference type="RefSeq" id="WP_007860899.1">
    <property type="nucleotide sequence ID" value="NZ_KQ235877.1"/>
</dbReference>
<evidence type="ECO:0000256" key="8">
    <source>
        <dbReference type="ARBA" id="ARBA00025046"/>
    </source>
</evidence>
<dbReference type="PANTHER" id="PTHR33254">
    <property type="entry name" value="4-HYDROXY-4-METHYL-2-OXOGLUTARATE ALDOLASE 3-RELATED"/>
    <property type="match status" value="1"/>
</dbReference>
<dbReference type="PATRIC" id="fig|742734.4.peg.2512"/>
<comment type="function">
    <text evidence="8">Catalyzes the aldol cleavage of 4-hydroxy-4-methyl-2-oxoglutarate (HMG) into 2 molecules of pyruvate. Also contains a secondary oxaloacetate (OAA) decarboxylase activity due to the common pyruvate enolate transition state formed following C-C bond cleavage in the retro-aldol and decarboxylation reactions.</text>
</comment>
<comment type="subunit">
    <text evidence="4">Homotrimer.</text>
</comment>
<dbReference type="InterPro" id="IPR005493">
    <property type="entry name" value="RraA/RraA-like"/>
</dbReference>
<feature type="binding site" evidence="13">
    <location>
        <position position="118"/>
    </location>
    <ligand>
        <name>Mg(2+)</name>
        <dbReference type="ChEBI" id="CHEBI:18420"/>
    </ligand>
</feature>
<evidence type="ECO:0000256" key="5">
    <source>
        <dbReference type="ARBA" id="ARBA00012213"/>
    </source>
</evidence>
<organism evidence="14 15">
    <name type="scientific">[Clostridium] citroniae WAL-19142</name>
    <dbReference type="NCBI Taxonomy" id="742734"/>
    <lineage>
        <taxon>Bacteria</taxon>
        <taxon>Bacillati</taxon>
        <taxon>Bacillota</taxon>
        <taxon>Clostridia</taxon>
        <taxon>Lachnospirales</taxon>
        <taxon>Lachnospiraceae</taxon>
        <taxon>Enterocloster</taxon>
    </lineage>
</organism>
<evidence type="ECO:0000256" key="12">
    <source>
        <dbReference type="ARBA" id="ARBA00047973"/>
    </source>
</evidence>
<dbReference type="InterPro" id="IPR036704">
    <property type="entry name" value="RraA/RraA-like_sf"/>
</dbReference>
<comment type="cofactor">
    <cofactor evidence="2">
        <name>a divalent metal cation</name>
        <dbReference type="ChEBI" id="CHEBI:60240"/>
    </cofactor>
</comment>
<dbReference type="EC" id="4.1.1.112" evidence="6"/>
<dbReference type="OrthoDB" id="9784786at2"/>
<dbReference type="GO" id="GO:0046872">
    <property type="term" value="F:metal ion binding"/>
    <property type="evidence" value="ECO:0007669"/>
    <property type="project" value="UniProtKB-KW"/>
</dbReference>
<name>A0A0J9C7E0_9FIRM</name>
<evidence type="ECO:0000256" key="10">
    <source>
        <dbReference type="ARBA" id="ARBA00030169"/>
    </source>
</evidence>
<gene>
    <name evidence="14" type="ORF">HMPREF9470_02336</name>
</gene>